<dbReference type="AlphaFoldDB" id="A0A7W2EQI9"/>
<feature type="chain" id="PRO_5030718739" evidence="5">
    <location>
        <begin position="26"/>
        <end position="616"/>
    </location>
</feature>
<evidence type="ECO:0000256" key="1">
    <source>
        <dbReference type="ARBA" id="ARBA00004196"/>
    </source>
</evidence>
<dbReference type="PANTHER" id="PTHR30290">
    <property type="entry name" value="PERIPLASMIC BINDING COMPONENT OF ABC TRANSPORTER"/>
    <property type="match status" value="1"/>
</dbReference>
<feature type="signal peptide" evidence="5">
    <location>
        <begin position="1"/>
        <end position="25"/>
    </location>
</feature>
<keyword evidence="8" id="KW-1185">Reference proteome</keyword>
<dbReference type="GO" id="GO:0043190">
    <property type="term" value="C:ATP-binding cassette (ABC) transporter complex"/>
    <property type="evidence" value="ECO:0007669"/>
    <property type="project" value="InterPro"/>
</dbReference>
<evidence type="ECO:0000313" key="7">
    <source>
        <dbReference type="EMBL" id="MBA5636803.1"/>
    </source>
</evidence>
<evidence type="ECO:0000259" key="6">
    <source>
        <dbReference type="Pfam" id="PF00496"/>
    </source>
</evidence>
<evidence type="ECO:0000313" key="8">
    <source>
        <dbReference type="Proteomes" id="UP000534388"/>
    </source>
</evidence>
<dbReference type="PANTHER" id="PTHR30290:SF10">
    <property type="entry name" value="PERIPLASMIC OLIGOPEPTIDE-BINDING PROTEIN-RELATED"/>
    <property type="match status" value="1"/>
</dbReference>
<dbReference type="GO" id="GO:0015833">
    <property type="term" value="P:peptide transport"/>
    <property type="evidence" value="ECO:0007669"/>
    <property type="project" value="TreeGrafter"/>
</dbReference>
<keyword evidence="3" id="KW-0813">Transport</keyword>
<comment type="subcellular location">
    <subcellularLocation>
        <location evidence="1">Cell envelope</location>
    </subcellularLocation>
</comment>
<sequence>MKRYWTSIVAAAVLALAGWGSAAQAAAAAAPAAAGTAPAAATAVSAAAVAITAPKVLHAFLSTGETGLDPAVASDLASLSLLENLFDPLLRYDYLARPVRLQPNTVSAMPTIDEGGLRYTFHLQPGIVFSPDPAFHGTRREVTAQDYVYSLMRLYDPALKSPWLFLLEGKLEGDSALKGDGFRYDRPIAGLRALDKYTLQLRLTAPDPNFLFYLAIPATGVVAREVADAYGNQFGNHPVGTGPFVMGEWKHSDKITLLANPDYRPTIFHAGPDVAPADRALAAALEGKRLPLVQRVEVKIMEEYQSRMLGFLNGEFDYLEQVPESMKDMVLTPDATPTLKPELARKGMTLTPFPVLQTYYMWMNMDAPLIGGYSKDKVALRRAIALGYNGAEDIALLKKGLALPAQTPLPPNVRGYDPAFRSPTVYDPALARALLDRYGYRLGADGYRRQPNGQPLTLIMHTEPTTVGRLRDELWRKNLNAIGLRVEFKSDKKTEVIKASRLGKVMMFETNWIADFPDGDNFYQLLYGPNSGRANYARFNLPAFNQRYEQASKLGDSPERTKLFDEMAQLLHAYAPWVLLTHPISADLQQPWLQHYKRHPVALTAWRYVDIERTAR</sequence>
<dbReference type="Gene3D" id="3.90.76.10">
    <property type="entry name" value="Dipeptide-binding Protein, Domain 1"/>
    <property type="match status" value="1"/>
</dbReference>
<name>A0A7W2EQI9_9BURK</name>
<dbReference type="PIRSF" id="PIRSF002741">
    <property type="entry name" value="MppA"/>
    <property type="match status" value="1"/>
</dbReference>
<dbReference type="GO" id="GO:0030288">
    <property type="term" value="C:outer membrane-bounded periplasmic space"/>
    <property type="evidence" value="ECO:0007669"/>
    <property type="project" value="UniProtKB-ARBA"/>
</dbReference>
<dbReference type="RefSeq" id="WP_182160917.1">
    <property type="nucleotide sequence ID" value="NZ_JACEZT010000003.1"/>
</dbReference>
<dbReference type="InterPro" id="IPR039424">
    <property type="entry name" value="SBP_5"/>
</dbReference>
<accession>A0A7W2EQI9</accession>
<evidence type="ECO:0000256" key="3">
    <source>
        <dbReference type="ARBA" id="ARBA00022448"/>
    </source>
</evidence>
<dbReference type="InterPro" id="IPR030678">
    <property type="entry name" value="Peptide/Ni-bd"/>
</dbReference>
<reference evidence="7 8" key="1">
    <citation type="submission" date="2020-07" db="EMBL/GenBank/DDBJ databases">
        <title>Novel species isolated from subtropical streams in China.</title>
        <authorList>
            <person name="Lu H."/>
        </authorList>
    </citation>
    <scope>NUCLEOTIDE SEQUENCE [LARGE SCALE GENOMIC DNA]</scope>
    <source>
        <strain evidence="7 8">LX20W</strain>
    </source>
</reference>
<gene>
    <name evidence="7" type="ORF">H3H37_07015</name>
</gene>
<proteinExistence type="inferred from homology"/>
<dbReference type="Pfam" id="PF00496">
    <property type="entry name" value="SBP_bac_5"/>
    <property type="match status" value="1"/>
</dbReference>
<dbReference type="Gene3D" id="3.40.190.10">
    <property type="entry name" value="Periplasmic binding protein-like II"/>
    <property type="match status" value="1"/>
</dbReference>
<dbReference type="InterPro" id="IPR000914">
    <property type="entry name" value="SBP_5_dom"/>
</dbReference>
<protein>
    <submittedName>
        <fullName evidence="7">Heme-binding protein</fullName>
    </submittedName>
</protein>
<organism evidence="7 8">
    <name type="scientific">Rugamonas brunnea</name>
    <dbReference type="NCBI Taxonomy" id="2758569"/>
    <lineage>
        <taxon>Bacteria</taxon>
        <taxon>Pseudomonadati</taxon>
        <taxon>Pseudomonadota</taxon>
        <taxon>Betaproteobacteria</taxon>
        <taxon>Burkholderiales</taxon>
        <taxon>Oxalobacteraceae</taxon>
        <taxon>Telluria group</taxon>
        <taxon>Rugamonas</taxon>
    </lineage>
</organism>
<dbReference type="Gene3D" id="3.10.105.10">
    <property type="entry name" value="Dipeptide-binding Protein, Domain 3"/>
    <property type="match status" value="1"/>
</dbReference>
<dbReference type="EMBL" id="JACEZT010000003">
    <property type="protein sequence ID" value="MBA5636803.1"/>
    <property type="molecule type" value="Genomic_DNA"/>
</dbReference>
<evidence type="ECO:0000256" key="5">
    <source>
        <dbReference type="SAM" id="SignalP"/>
    </source>
</evidence>
<comment type="similarity">
    <text evidence="2">Belongs to the bacterial solute-binding protein 5 family.</text>
</comment>
<evidence type="ECO:0000256" key="2">
    <source>
        <dbReference type="ARBA" id="ARBA00005695"/>
    </source>
</evidence>
<evidence type="ECO:0000256" key="4">
    <source>
        <dbReference type="ARBA" id="ARBA00022729"/>
    </source>
</evidence>
<comment type="caution">
    <text evidence="7">The sequence shown here is derived from an EMBL/GenBank/DDBJ whole genome shotgun (WGS) entry which is preliminary data.</text>
</comment>
<dbReference type="SUPFAM" id="SSF53850">
    <property type="entry name" value="Periplasmic binding protein-like II"/>
    <property type="match status" value="1"/>
</dbReference>
<dbReference type="Proteomes" id="UP000534388">
    <property type="component" value="Unassembled WGS sequence"/>
</dbReference>
<dbReference type="GO" id="GO:1904680">
    <property type="term" value="F:peptide transmembrane transporter activity"/>
    <property type="evidence" value="ECO:0007669"/>
    <property type="project" value="TreeGrafter"/>
</dbReference>
<feature type="domain" description="Solute-binding protein family 5" evidence="6">
    <location>
        <begin position="101"/>
        <end position="531"/>
    </location>
</feature>
<keyword evidence="4 5" id="KW-0732">Signal</keyword>